<keyword evidence="6" id="KW-1185">Reference proteome</keyword>
<dbReference type="PANTHER" id="PTHR48168">
    <property type="entry name" value="RNA GUANINE-7 METHYLTRANSFERASE-ACTIVATING SUBUNIT-LIKE (PSEUDOGENE)-RELATED"/>
    <property type="match status" value="1"/>
</dbReference>
<evidence type="ECO:0000313" key="5">
    <source>
        <dbReference type="Ensembl" id="ENSOSIP00000012557.1"/>
    </source>
</evidence>
<dbReference type="GO" id="GO:0031533">
    <property type="term" value="C:mRNA capping enzyme complex"/>
    <property type="evidence" value="ECO:0007669"/>
    <property type="project" value="InterPro"/>
</dbReference>
<dbReference type="Proteomes" id="UP000694383">
    <property type="component" value="Unplaced"/>
</dbReference>
<evidence type="ECO:0000256" key="4">
    <source>
        <dbReference type="SAM" id="MobiDB-lite"/>
    </source>
</evidence>
<reference evidence="5" key="2">
    <citation type="submission" date="2025-09" db="UniProtKB">
        <authorList>
            <consortium name="Ensembl"/>
        </authorList>
    </citation>
    <scope>IDENTIFICATION</scope>
</reference>
<dbReference type="PANTHER" id="PTHR48168:SF1">
    <property type="entry name" value="RNA GUANINE-N7 METHYLTRANSFERASE ACTIVATING SUBUNIT-RELATED"/>
    <property type="match status" value="1"/>
</dbReference>
<organism evidence="5 6">
    <name type="scientific">Oryzias sinensis</name>
    <name type="common">Chinese medaka</name>
    <dbReference type="NCBI Taxonomy" id="183150"/>
    <lineage>
        <taxon>Eukaryota</taxon>
        <taxon>Metazoa</taxon>
        <taxon>Chordata</taxon>
        <taxon>Craniata</taxon>
        <taxon>Vertebrata</taxon>
        <taxon>Euteleostomi</taxon>
        <taxon>Actinopterygii</taxon>
        <taxon>Neopterygii</taxon>
        <taxon>Teleostei</taxon>
        <taxon>Neoteleostei</taxon>
        <taxon>Acanthomorphata</taxon>
        <taxon>Ovalentaria</taxon>
        <taxon>Atherinomorphae</taxon>
        <taxon>Beloniformes</taxon>
        <taxon>Adrianichthyidae</taxon>
        <taxon>Oryziinae</taxon>
        <taxon>Oryzias</taxon>
    </lineage>
</organism>
<feature type="region of interest" description="Disordered" evidence="4">
    <location>
        <begin position="40"/>
        <end position="98"/>
    </location>
</feature>
<evidence type="ECO:0000256" key="1">
    <source>
        <dbReference type="ARBA" id="ARBA00004123"/>
    </source>
</evidence>
<name>A0A8C7XFM9_9TELE</name>
<feature type="compositionally biased region" description="Basic and acidic residues" evidence="4">
    <location>
        <begin position="62"/>
        <end position="79"/>
    </location>
</feature>
<keyword evidence="2" id="KW-0539">Nucleus</keyword>
<dbReference type="AlphaFoldDB" id="A0A8C7XFM9"/>
<dbReference type="InterPro" id="IPR028271">
    <property type="entry name" value="RAMAC"/>
</dbReference>
<accession>A0A8C7XFM9</accession>
<sequence>MASVCNNEIRMSEATETLKGYEELFVNRFTSEDQEYQEYLNRPADPPPIVEDWRGRAGGNQRGRDNRYNDRRGHGDRGWRGHQGWHRDNRRQHHWQDRDRGWGHGSYESIYTAVVTILNPSIMAKCNLLCFL</sequence>
<protein>
    <submittedName>
        <fullName evidence="5">RNA guanine-7 methyltransferase activating subunit</fullName>
    </submittedName>
</protein>
<evidence type="ECO:0000256" key="2">
    <source>
        <dbReference type="ARBA" id="ARBA00023242"/>
    </source>
</evidence>
<proteinExistence type="inferred from homology"/>
<dbReference type="GO" id="GO:0003723">
    <property type="term" value="F:RNA binding"/>
    <property type="evidence" value="ECO:0007669"/>
    <property type="project" value="InterPro"/>
</dbReference>
<dbReference type="GeneTree" id="ENSGT00390000011190"/>
<reference evidence="5" key="1">
    <citation type="submission" date="2025-08" db="UniProtKB">
        <authorList>
            <consortium name="Ensembl"/>
        </authorList>
    </citation>
    <scope>IDENTIFICATION</scope>
</reference>
<evidence type="ECO:0000256" key="3">
    <source>
        <dbReference type="ARBA" id="ARBA00034716"/>
    </source>
</evidence>
<dbReference type="GO" id="GO:0106005">
    <property type="term" value="P:RNA 5'-cap (guanine-N7)-methylation"/>
    <property type="evidence" value="ECO:0007669"/>
    <property type="project" value="InterPro"/>
</dbReference>
<dbReference type="Ensembl" id="ENSOSIT00000013308.1">
    <property type="protein sequence ID" value="ENSOSIP00000012557.1"/>
    <property type="gene ID" value="ENSOSIG00000007321.1"/>
</dbReference>
<dbReference type="Pfam" id="PF15320">
    <property type="entry name" value="RAM"/>
    <property type="match status" value="1"/>
</dbReference>
<comment type="subcellular location">
    <subcellularLocation>
        <location evidence="1">Nucleus</location>
    </subcellularLocation>
</comment>
<comment type="similarity">
    <text evidence="3">Belongs to the RAM family.</text>
</comment>
<evidence type="ECO:0000313" key="6">
    <source>
        <dbReference type="Proteomes" id="UP000694383"/>
    </source>
</evidence>